<dbReference type="UniPathway" id="UPA00031">
    <property type="reaction ID" value="UER00010"/>
</dbReference>
<evidence type="ECO:0000256" key="7">
    <source>
        <dbReference type="ARBA" id="ARBA00023268"/>
    </source>
</evidence>
<name>A0A7S3Z0Z5_9EUKA</name>
<feature type="active site" evidence="13">
    <location>
        <position position="405"/>
    </location>
</feature>
<feature type="domain" description="Glutamine amidotransferase" evidence="15">
    <location>
        <begin position="11"/>
        <end position="197"/>
    </location>
</feature>
<evidence type="ECO:0000256" key="13">
    <source>
        <dbReference type="PIRSR" id="PIRSR036936-1"/>
    </source>
</evidence>
<gene>
    <name evidence="16" type="ORF">LGLO00237_LOCUS20019</name>
</gene>
<comment type="function">
    <text evidence="10 12">IGPS catalyzes the conversion of PRFAR and glutamine to IGP, AICAR and glutamate. The glutaminase domain produces the ammonia necessary for the cyclase domain to produce IGP and AICAR from PRFAR. The ammonia is channeled to the active site of the cyclase domain.</text>
</comment>
<dbReference type="SUPFAM" id="SSF51366">
    <property type="entry name" value="Ribulose-phoshate binding barrel"/>
    <property type="match status" value="1"/>
</dbReference>
<accession>A0A7S3Z0Z5</accession>
<dbReference type="NCBIfam" id="TIGR01855">
    <property type="entry name" value="IMP_synth_hisH"/>
    <property type="match status" value="1"/>
</dbReference>
<reference evidence="16" key="1">
    <citation type="submission" date="2021-01" db="EMBL/GenBank/DDBJ databases">
        <authorList>
            <person name="Corre E."/>
            <person name="Pelletier E."/>
            <person name="Niang G."/>
            <person name="Scheremetjew M."/>
            <person name="Finn R."/>
            <person name="Kale V."/>
            <person name="Holt S."/>
            <person name="Cochrane G."/>
            <person name="Meng A."/>
            <person name="Brown T."/>
            <person name="Cohen L."/>
        </authorList>
    </citation>
    <scope>NUCLEOTIDE SEQUENCE</scope>
    <source>
        <strain evidence="16">CCCM811</strain>
    </source>
</reference>
<dbReference type="PIRSF" id="PIRSF036936">
    <property type="entry name" value="IGPS_HisHF"/>
    <property type="match status" value="1"/>
</dbReference>
<dbReference type="Gene3D" id="3.40.50.880">
    <property type="match status" value="1"/>
</dbReference>
<dbReference type="SUPFAM" id="SSF52317">
    <property type="entry name" value="Class I glutamine amidotransferase-like"/>
    <property type="match status" value="1"/>
</dbReference>
<evidence type="ECO:0000256" key="1">
    <source>
        <dbReference type="ARBA" id="ARBA00005091"/>
    </source>
</evidence>
<dbReference type="Gene3D" id="3.20.20.70">
    <property type="entry name" value="Aldolase class I"/>
    <property type="match status" value="1"/>
</dbReference>
<dbReference type="InterPro" id="IPR014640">
    <property type="entry name" value="IGPS_HisHF"/>
</dbReference>
<evidence type="ECO:0000256" key="10">
    <source>
        <dbReference type="ARBA" id="ARBA00055946"/>
    </source>
</evidence>
<proteinExistence type="inferred from homology"/>
<dbReference type="CDD" id="cd01748">
    <property type="entry name" value="GATase1_IGP_Synthase"/>
    <property type="match status" value="1"/>
</dbReference>
<evidence type="ECO:0000256" key="14">
    <source>
        <dbReference type="RuleBase" id="RU003657"/>
    </source>
</evidence>
<dbReference type="InterPro" id="IPR004651">
    <property type="entry name" value="HisF"/>
</dbReference>
<dbReference type="Pfam" id="PF00977">
    <property type="entry name" value="His_biosynth"/>
    <property type="match status" value="1"/>
</dbReference>
<evidence type="ECO:0000259" key="15">
    <source>
        <dbReference type="Pfam" id="PF00117"/>
    </source>
</evidence>
<evidence type="ECO:0000256" key="11">
    <source>
        <dbReference type="ARBA" id="ARBA00061106"/>
    </source>
</evidence>
<sequence length="551" mass="59881">MSAAPPLSVHLLDYGAGNVRSIRNALAYLGCQVIDIEKPEDINDAKMLIFPGVGSFGAAMKTLKDKKLVEPLTKYLQAGRPFLGVCLGMQLLFQESEESPGVKGLGVIPGNVTKFKPSAKYRVPHMGWNGIRGDDEAIQSVGQKQVYFVHSFKADVTKENKDWVWGLTDYAGCEYISAVRKGNVFAMQFHPEKSGKTGLALMHRVIETCLKTKTTAQPATAEKKESATPTKTELCNRVIACLDVRSNDDGDLVVTKGDCYDVREKSADGKKGHVRNLGKPVALAHRYYTEGADEITFLNITSFREMPATDAPMLKVLEETSKKVFVPLTIGGGIRDYKDSTGKEWSSVDVAGAYFRAGADKVSIGSDAVRAAIKFYENGKKGDMSSSIERISHVYGAQAVVISVDPRRVYTSEPTHSKHTVVKTEKKGPNGEGYCWFQCTTAGGRKGADLDVAALVVACEALGAGEILLNSIDCDGQCQGYDLELVDMVCKLVNLPVIASSGAGKPEHFSQLFTRTTAQAALASGIFHRREVAIESVKKHLQDTKHAVRIF</sequence>
<dbReference type="EMBL" id="HBIV01027971">
    <property type="protein sequence ID" value="CAE0668395.1"/>
    <property type="molecule type" value="Transcribed_RNA"/>
</dbReference>
<comment type="similarity">
    <text evidence="11 12">In the C-terminal section; belongs to the HisA/HisF family.</text>
</comment>
<feature type="active site" description="For GATase activity" evidence="13">
    <location>
        <position position="190"/>
    </location>
</feature>
<dbReference type="PANTHER" id="PTHR21235">
    <property type="entry name" value="IMIDAZOLE GLYCEROL PHOSPHATE SYNTHASE SUBUNIT HISF/H IGP SYNTHASE SUBUNIT HISF/H"/>
    <property type="match status" value="1"/>
</dbReference>
<feature type="active site" evidence="13">
    <location>
        <position position="243"/>
    </location>
</feature>
<keyword evidence="7 12" id="KW-0511">Multifunctional enzyme</keyword>
<dbReference type="GO" id="GO:0004359">
    <property type="term" value="F:glutaminase activity"/>
    <property type="evidence" value="ECO:0007669"/>
    <property type="project" value="UniProtKB-EC"/>
</dbReference>
<feature type="active site" description="For GATase activity" evidence="13">
    <location>
        <position position="192"/>
    </location>
</feature>
<dbReference type="GO" id="GO:0000107">
    <property type="term" value="F:imidazoleglycerol-phosphate synthase activity"/>
    <property type="evidence" value="ECO:0007669"/>
    <property type="project" value="UniProtKB-UniRule"/>
</dbReference>
<evidence type="ECO:0000256" key="4">
    <source>
        <dbReference type="ARBA" id="ARBA00022962"/>
    </source>
</evidence>
<evidence type="ECO:0000256" key="6">
    <source>
        <dbReference type="ARBA" id="ARBA00023239"/>
    </source>
</evidence>
<dbReference type="InterPro" id="IPR029062">
    <property type="entry name" value="Class_I_gatase-like"/>
</dbReference>
<keyword evidence="5 12" id="KW-0368">Histidine biosynthesis</keyword>
<evidence type="ECO:0000256" key="3">
    <source>
        <dbReference type="ARBA" id="ARBA00022801"/>
    </source>
</evidence>
<dbReference type="EC" id="3.5.1.2" evidence="12"/>
<dbReference type="FunFam" id="3.20.20.70:FF:000094">
    <property type="entry name" value="Imidazole glycerol phosphate synthase hisHF"/>
    <property type="match status" value="1"/>
</dbReference>
<feature type="active site" description="For GATase activity" evidence="13">
    <location>
        <position position="86"/>
    </location>
</feature>
<evidence type="ECO:0000256" key="12">
    <source>
        <dbReference type="PIRNR" id="PIRNR036936"/>
    </source>
</evidence>
<evidence type="ECO:0000256" key="2">
    <source>
        <dbReference type="ARBA" id="ARBA00022605"/>
    </source>
</evidence>
<organism evidence="16">
    <name type="scientific">Lotharella globosa</name>
    <dbReference type="NCBI Taxonomy" id="91324"/>
    <lineage>
        <taxon>Eukaryota</taxon>
        <taxon>Sar</taxon>
        <taxon>Rhizaria</taxon>
        <taxon>Cercozoa</taxon>
        <taxon>Chlorarachniophyceae</taxon>
        <taxon>Lotharella</taxon>
    </lineage>
</organism>
<dbReference type="PROSITE" id="PS51273">
    <property type="entry name" value="GATASE_TYPE_1"/>
    <property type="match status" value="1"/>
</dbReference>
<comment type="pathway">
    <text evidence="1 12">Amino-acid biosynthesis; L-histidine biosynthesis; L-histidine from 5-phospho-alpha-D-ribose 1-diphosphate: step 5/9.</text>
</comment>
<dbReference type="InterPro" id="IPR011060">
    <property type="entry name" value="RibuloseP-bd_barrel"/>
</dbReference>
<keyword evidence="6 12" id="KW-0456">Lyase</keyword>
<dbReference type="InterPro" id="IPR017926">
    <property type="entry name" value="GATASE"/>
</dbReference>
<dbReference type="GO" id="GO:0016829">
    <property type="term" value="F:lyase activity"/>
    <property type="evidence" value="ECO:0007669"/>
    <property type="project" value="UniProtKB-KW"/>
</dbReference>
<protein>
    <recommendedName>
        <fullName evidence="12">Imidazole glycerol phosphate synthase hisHF</fullName>
    </recommendedName>
    <domain>
        <recommendedName>
            <fullName evidence="12">Glutaminase</fullName>
            <ecNumber evidence="12">3.5.1.2</ecNumber>
        </recommendedName>
    </domain>
    <domain>
        <recommendedName>
            <fullName evidence="12">Cyclase</fullName>
        </recommendedName>
    </domain>
</protein>
<dbReference type="CDD" id="cd04731">
    <property type="entry name" value="HisF"/>
    <property type="match status" value="1"/>
</dbReference>
<dbReference type="GO" id="GO:0000105">
    <property type="term" value="P:L-histidine biosynthetic process"/>
    <property type="evidence" value="ECO:0007669"/>
    <property type="project" value="UniProtKB-UniRule"/>
</dbReference>
<comment type="similarity">
    <text evidence="14">Belongs to the HisA/HisF family.</text>
</comment>
<dbReference type="HAMAP" id="MF_00278">
    <property type="entry name" value="HisH"/>
    <property type="match status" value="1"/>
</dbReference>
<dbReference type="PANTHER" id="PTHR21235:SF2">
    <property type="entry name" value="IMIDAZOLE GLYCEROL PHOSPHATE SYNTHASE HISHF"/>
    <property type="match status" value="1"/>
</dbReference>
<dbReference type="InterPro" id="IPR006062">
    <property type="entry name" value="His_biosynth"/>
</dbReference>
<evidence type="ECO:0000313" key="16">
    <source>
        <dbReference type="EMBL" id="CAE0668395.1"/>
    </source>
</evidence>
<evidence type="ECO:0000256" key="9">
    <source>
        <dbReference type="ARBA" id="ARBA00049534"/>
    </source>
</evidence>
<keyword evidence="2 12" id="KW-0028">Amino-acid biosynthesis</keyword>
<keyword evidence="4 12" id="KW-0315">Glutamine amidotransferase</keyword>
<dbReference type="Pfam" id="PF00117">
    <property type="entry name" value="GATase"/>
    <property type="match status" value="1"/>
</dbReference>
<comment type="catalytic activity">
    <reaction evidence="9 12">
        <text>L-glutamine + H2O = L-glutamate + NH4(+)</text>
        <dbReference type="Rhea" id="RHEA:15889"/>
        <dbReference type="ChEBI" id="CHEBI:15377"/>
        <dbReference type="ChEBI" id="CHEBI:28938"/>
        <dbReference type="ChEBI" id="CHEBI:29985"/>
        <dbReference type="ChEBI" id="CHEBI:58359"/>
        <dbReference type="EC" id="3.5.1.2"/>
    </reaction>
</comment>
<evidence type="ECO:0000256" key="8">
    <source>
        <dbReference type="ARBA" id="ARBA00047838"/>
    </source>
</evidence>
<dbReference type="InterPro" id="IPR013785">
    <property type="entry name" value="Aldolase_TIM"/>
</dbReference>
<comment type="catalytic activity">
    <reaction evidence="8 12">
        <text>5-[(5-phospho-1-deoxy-D-ribulos-1-ylimino)methylamino]-1-(5-phospho-beta-D-ribosyl)imidazole-4-carboxamide + L-glutamine = D-erythro-1-(imidazol-4-yl)glycerol 3-phosphate + 5-amino-1-(5-phospho-beta-D-ribosyl)imidazole-4-carboxamide + L-glutamate + H(+)</text>
        <dbReference type="Rhea" id="RHEA:24793"/>
        <dbReference type="ChEBI" id="CHEBI:15378"/>
        <dbReference type="ChEBI" id="CHEBI:29985"/>
        <dbReference type="ChEBI" id="CHEBI:58278"/>
        <dbReference type="ChEBI" id="CHEBI:58359"/>
        <dbReference type="ChEBI" id="CHEBI:58475"/>
        <dbReference type="ChEBI" id="CHEBI:58525"/>
        <dbReference type="EC" id="4.3.2.10"/>
    </reaction>
</comment>
<evidence type="ECO:0000256" key="5">
    <source>
        <dbReference type="ARBA" id="ARBA00023102"/>
    </source>
</evidence>
<dbReference type="InterPro" id="IPR010139">
    <property type="entry name" value="Imidazole-glycPsynth_HisH"/>
</dbReference>
<dbReference type="AlphaFoldDB" id="A0A7S3Z0Z5"/>
<keyword evidence="3 12" id="KW-0378">Hydrolase</keyword>
<dbReference type="PROSITE" id="PS51274">
    <property type="entry name" value="GATASE_COBBQ"/>
    <property type="match status" value="1"/>
</dbReference>
<dbReference type="InterPro" id="IPR050064">
    <property type="entry name" value="IGPS_HisA/HisF"/>
</dbReference>